<sequence length="392" mass="42517">MRRDITSASCADDWGSASAGTRSSAEAASRAESACPTTHVSPCDRGRAAALAAMSGPTSRRPAVDQRPLSSSMSPATSTVTPSASAVADTASTSEASRVTSRHSRSSEAVLTRDMVGCPTGESSDSRPVVDNLRTHDVPPNESVMPKHNAIPPEALTWLAAWPGVRALTIHGGPTLARRLLDDGHTVFAMAATEADVDKLRDVSGALPIWARPEAMPMDPWQFDVVISHQGFHLMDSSAALPEIARVLRPGGCLSASYIVRDDSVPWVRRLTALLRHYDPVAMRGNYGHDSLQRLSSSKYFPEVEQRAFRIWRSVSLVNLQNLVASQPLSAKLDEGQRSRLASEVRDLYQHSVRPGEHLRLPFQLLCSRAWVSHDELTAPVMAPDNGIKIHM</sequence>
<evidence type="ECO:0000256" key="1">
    <source>
        <dbReference type="SAM" id="MobiDB-lite"/>
    </source>
</evidence>
<feature type="compositionally biased region" description="Low complexity" evidence="1">
    <location>
        <begin position="15"/>
        <end position="34"/>
    </location>
</feature>
<dbReference type="SUPFAM" id="SSF53335">
    <property type="entry name" value="S-adenosyl-L-methionine-dependent methyltransferases"/>
    <property type="match status" value="1"/>
</dbReference>
<comment type="caution">
    <text evidence="3">The sequence shown here is derived from an EMBL/GenBank/DDBJ whole genome shotgun (WGS) entry which is preliminary data.</text>
</comment>
<accession>A0A3M0G9S7</accession>
<evidence type="ECO:0000259" key="2">
    <source>
        <dbReference type="Pfam" id="PF08241"/>
    </source>
</evidence>
<feature type="domain" description="Methyltransferase type 11" evidence="2">
    <location>
        <begin position="177"/>
        <end position="254"/>
    </location>
</feature>
<reference evidence="3 4" key="1">
    <citation type="submission" date="2018-10" db="EMBL/GenBank/DDBJ databases">
        <title>Tessaracoccus antarcticuss sp. nov., isolated from sediment.</title>
        <authorList>
            <person name="Zhou L.Y."/>
            <person name="Du Z.J."/>
        </authorList>
    </citation>
    <scope>NUCLEOTIDE SEQUENCE [LARGE SCALE GENOMIC DNA]</scope>
    <source>
        <strain evidence="3 4">JDX10</strain>
    </source>
</reference>
<dbReference type="InterPro" id="IPR013216">
    <property type="entry name" value="Methyltransf_11"/>
</dbReference>
<dbReference type="Gene3D" id="3.40.50.150">
    <property type="entry name" value="Vaccinia Virus protein VP39"/>
    <property type="match status" value="1"/>
</dbReference>
<evidence type="ECO:0000313" key="4">
    <source>
        <dbReference type="Proteomes" id="UP000275256"/>
    </source>
</evidence>
<dbReference type="Pfam" id="PF08241">
    <property type="entry name" value="Methyltransf_11"/>
    <property type="match status" value="1"/>
</dbReference>
<dbReference type="GO" id="GO:0032259">
    <property type="term" value="P:methylation"/>
    <property type="evidence" value="ECO:0007669"/>
    <property type="project" value="UniProtKB-KW"/>
</dbReference>
<dbReference type="EMBL" id="REFW01000001">
    <property type="protein sequence ID" value="RMB61208.1"/>
    <property type="molecule type" value="Genomic_DNA"/>
</dbReference>
<gene>
    <name evidence="3" type="ORF">EAX62_00580</name>
</gene>
<name>A0A3M0G9S7_9ACTN</name>
<feature type="compositionally biased region" description="Low complexity" evidence="1">
    <location>
        <begin position="70"/>
        <end position="97"/>
    </location>
</feature>
<feature type="region of interest" description="Disordered" evidence="1">
    <location>
        <begin position="1"/>
        <end position="132"/>
    </location>
</feature>
<dbReference type="Proteomes" id="UP000275256">
    <property type="component" value="Unassembled WGS sequence"/>
</dbReference>
<dbReference type="InterPro" id="IPR029063">
    <property type="entry name" value="SAM-dependent_MTases_sf"/>
</dbReference>
<evidence type="ECO:0000313" key="3">
    <source>
        <dbReference type="EMBL" id="RMB61208.1"/>
    </source>
</evidence>
<organism evidence="3 4">
    <name type="scientific">Tessaracoccus antarcticus</name>
    <dbReference type="NCBI Taxonomy" id="2479848"/>
    <lineage>
        <taxon>Bacteria</taxon>
        <taxon>Bacillati</taxon>
        <taxon>Actinomycetota</taxon>
        <taxon>Actinomycetes</taxon>
        <taxon>Propionibacteriales</taxon>
        <taxon>Propionibacteriaceae</taxon>
        <taxon>Tessaracoccus</taxon>
    </lineage>
</organism>
<dbReference type="AlphaFoldDB" id="A0A3M0G9S7"/>
<keyword evidence="3" id="KW-0489">Methyltransferase</keyword>
<keyword evidence="4" id="KW-1185">Reference proteome</keyword>
<dbReference type="GO" id="GO:0008757">
    <property type="term" value="F:S-adenosylmethionine-dependent methyltransferase activity"/>
    <property type="evidence" value="ECO:0007669"/>
    <property type="project" value="InterPro"/>
</dbReference>
<protein>
    <submittedName>
        <fullName evidence="3">Class I SAM-dependent methyltransferase</fullName>
    </submittedName>
</protein>
<proteinExistence type="predicted"/>
<keyword evidence="3" id="KW-0808">Transferase</keyword>